<dbReference type="EMBL" id="LVXZ01000159">
    <property type="protein sequence ID" value="OAP88556.1"/>
    <property type="molecule type" value="Genomic_DNA"/>
</dbReference>
<dbReference type="RefSeq" id="WP_064219704.1">
    <property type="nucleotide sequence ID" value="NZ_LVXZ01000159.1"/>
</dbReference>
<reference evidence="1 2" key="1">
    <citation type="submission" date="2016-04" db="EMBL/GenBank/DDBJ databases">
        <title>Acidithiobacillus ferrooxidans genome sequencing and assembly.</title>
        <authorList>
            <person name="Zhou Z."/>
        </authorList>
    </citation>
    <scope>NUCLEOTIDE SEQUENCE [LARGE SCALE GENOMIC DNA]</scope>
    <source>
        <strain evidence="1 2">BY0502</strain>
    </source>
</reference>
<organism evidence="1 2">
    <name type="scientific">Acidithiobacillus ferrooxidans</name>
    <name type="common">Thiobacillus ferrooxidans</name>
    <dbReference type="NCBI Taxonomy" id="920"/>
    <lineage>
        <taxon>Bacteria</taxon>
        <taxon>Pseudomonadati</taxon>
        <taxon>Pseudomonadota</taxon>
        <taxon>Acidithiobacillia</taxon>
        <taxon>Acidithiobacillales</taxon>
        <taxon>Acidithiobacillaceae</taxon>
        <taxon>Acidithiobacillus</taxon>
    </lineage>
</organism>
<proteinExistence type="predicted"/>
<evidence type="ECO:0000313" key="1">
    <source>
        <dbReference type="EMBL" id="OAP88556.1"/>
    </source>
</evidence>
<name>A0A179BA31_ACIFR</name>
<dbReference type="Proteomes" id="UP000078302">
    <property type="component" value="Unassembled WGS sequence"/>
</dbReference>
<comment type="caution">
    <text evidence="1">The sequence shown here is derived from an EMBL/GenBank/DDBJ whole genome shotgun (WGS) entry which is preliminary data.</text>
</comment>
<keyword evidence="2" id="KW-1185">Reference proteome</keyword>
<accession>A0A179BA31</accession>
<evidence type="ECO:0000313" key="2">
    <source>
        <dbReference type="Proteomes" id="UP000078302"/>
    </source>
</evidence>
<protein>
    <submittedName>
        <fullName evidence="1">Uncharacterized protein</fullName>
    </submittedName>
</protein>
<sequence length="169" mass="18192">MIALPPPSPAFIPATPAQYIRCAPRGWRKIAYGISQTETARTGAPLQLVDAVTLKVYRPDNPGAALKIIHALEKRGHPVAVGAFGLKSTEYKAWHIHAINALNACFSARFAIHLLKENVSWASGAGFVGPSALKMAIAAYTVGRLTYAAGGLQYVQTVDYFAREYRPAA</sequence>
<gene>
    <name evidence="1" type="ORF">A4H96_11355</name>
</gene>
<dbReference type="AlphaFoldDB" id="A0A179BA31"/>